<dbReference type="InterPro" id="IPR013122">
    <property type="entry name" value="PKD1_2_channel"/>
</dbReference>
<dbReference type="GO" id="GO:0016020">
    <property type="term" value="C:membrane"/>
    <property type="evidence" value="ECO:0007669"/>
    <property type="project" value="UniProtKB-SubCell"/>
</dbReference>
<comment type="subcellular location">
    <subcellularLocation>
        <location evidence="1">Membrane</location>
        <topology evidence="1">Multi-pass membrane protein</topology>
    </subcellularLocation>
</comment>
<organism evidence="7 8">
    <name type="scientific">Perkinsus olseni</name>
    <name type="common">Perkinsus atlanticus</name>
    <dbReference type="NCBI Taxonomy" id="32597"/>
    <lineage>
        <taxon>Eukaryota</taxon>
        <taxon>Sar</taxon>
        <taxon>Alveolata</taxon>
        <taxon>Perkinsozoa</taxon>
        <taxon>Perkinsea</taxon>
        <taxon>Perkinsida</taxon>
        <taxon>Perkinsidae</taxon>
        <taxon>Perkinsus</taxon>
    </lineage>
</organism>
<dbReference type="Proteomes" id="UP000572268">
    <property type="component" value="Unassembled WGS sequence"/>
</dbReference>
<accession>A0A7J6MXJ6</accession>
<dbReference type="GO" id="GO:0005262">
    <property type="term" value="F:calcium channel activity"/>
    <property type="evidence" value="ECO:0007669"/>
    <property type="project" value="TreeGrafter"/>
</dbReference>
<dbReference type="EMBL" id="JABANN010000006">
    <property type="protein sequence ID" value="KAF4676067.1"/>
    <property type="molecule type" value="Genomic_DNA"/>
</dbReference>
<comment type="caution">
    <text evidence="7">The sequence shown here is derived from an EMBL/GenBank/DDBJ whole genome shotgun (WGS) entry which is preliminary data.</text>
</comment>
<evidence type="ECO:0000313" key="7">
    <source>
        <dbReference type="EMBL" id="KAF4676067.1"/>
    </source>
</evidence>
<feature type="transmembrane region" description="Helical" evidence="5">
    <location>
        <begin position="341"/>
        <end position="363"/>
    </location>
</feature>
<evidence type="ECO:0000259" key="6">
    <source>
        <dbReference type="Pfam" id="PF08016"/>
    </source>
</evidence>
<evidence type="ECO:0000256" key="2">
    <source>
        <dbReference type="ARBA" id="ARBA00022692"/>
    </source>
</evidence>
<name>A0A7J6MXJ6_PEROL</name>
<evidence type="ECO:0000256" key="4">
    <source>
        <dbReference type="ARBA" id="ARBA00023136"/>
    </source>
</evidence>
<dbReference type="InterPro" id="IPR051223">
    <property type="entry name" value="Polycystin"/>
</dbReference>
<feature type="domain" description="Polycystin cation channel PKD1/PKD2" evidence="6">
    <location>
        <begin position="311"/>
        <end position="429"/>
    </location>
</feature>
<feature type="transmembrane region" description="Helical" evidence="5">
    <location>
        <begin position="12"/>
        <end position="31"/>
    </location>
</feature>
<dbReference type="PANTHER" id="PTHR10877">
    <property type="entry name" value="POLYCYSTIN FAMILY MEMBER"/>
    <property type="match status" value="1"/>
</dbReference>
<dbReference type="Pfam" id="PF08016">
    <property type="entry name" value="PKD_channel"/>
    <property type="match status" value="1"/>
</dbReference>
<reference evidence="7 8" key="1">
    <citation type="submission" date="2020-04" db="EMBL/GenBank/DDBJ databases">
        <title>Perkinsus olseni comparative genomics.</title>
        <authorList>
            <person name="Bogema D.R."/>
        </authorList>
    </citation>
    <scope>NUCLEOTIDE SEQUENCE [LARGE SCALE GENOMIC DNA]</scope>
    <source>
        <strain evidence="7">ATCC PRA-31</strain>
    </source>
</reference>
<feature type="transmembrane region" description="Helical" evidence="5">
    <location>
        <begin position="313"/>
        <end position="335"/>
    </location>
</feature>
<feature type="transmembrane region" description="Helical" evidence="5">
    <location>
        <begin position="288"/>
        <end position="306"/>
    </location>
</feature>
<sequence>MILSCSGQKVLGTRLVVLLCFLILIALSIYLTTPTAAKVGAITRPLTEAGGFSPGIEDRQPLTSWDPVLTSLQGVSDLTSLYGLQTYEDPDAVTEGFQYTRFTLSPPTLVEESTAPGKKRCSAEMRRVYVGLARQAGLSQSEAVTQRCVPGPPTTSEVRVTVSTLPEALGDPGLSIRLAEGRVARIEVLVGLLTGGHGSESSVVSVLRFEWKRASKMFPTGCGTVSLWIAGVAREDANVASLRDSRQVAGQTRDNSAPEPIPRERTDSCCIVKSKKSSEGRYPGKSESLFSGSLMINCLILAFVVWRGITYLLIWRIIKCLAGHPMVAVLSSTWYTARDEIFHFGITFATIFVFMSLIGHYAAGEDFEHLRTVWSTLVLQFEILWSGEWDIPNWSSHPALSLYLVTFVVVIFVALLNFFVAIVVEAYLAVRRTVFTADYTQSFIQDYMAVMSTRLLFRWRRYPHRMELVQALAPLFAKQYVDVDDLEQTGLFSAGE</sequence>
<dbReference type="Gene3D" id="1.10.287.70">
    <property type="match status" value="1"/>
</dbReference>
<evidence type="ECO:0000256" key="1">
    <source>
        <dbReference type="ARBA" id="ARBA00004141"/>
    </source>
</evidence>
<evidence type="ECO:0000313" key="8">
    <source>
        <dbReference type="Proteomes" id="UP000572268"/>
    </source>
</evidence>
<dbReference type="AlphaFoldDB" id="A0A7J6MXJ6"/>
<proteinExistence type="predicted"/>
<evidence type="ECO:0000256" key="5">
    <source>
        <dbReference type="SAM" id="Phobius"/>
    </source>
</evidence>
<protein>
    <recommendedName>
        <fullName evidence="6">Polycystin cation channel PKD1/PKD2 domain-containing protein</fullName>
    </recommendedName>
</protein>
<gene>
    <name evidence="7" type="ORF">FOL46_007945</name>
</gene>
<evidence type="ECO:0000256" key="3">
    <source>
        <dbReference type="ARBA" id="ARBA00022989"/>
    </source>
</evidence>
<feature type="transmembrane region" description="Helical" evidence="5">
    <location>
        <begin position="399"/>
        <end position="424"/>
    </location>
</feature>
<keyword evidence="2 5" id="KW-0812">Transmembrane</keyword>
<keyword evidence="3 5" id="KW-1133">Transmembrane helix</keyword>
<dbReference type="GO" id="GO:0050982">
    <property type="term" value="P:detection of mechanical stimulus"/>
    <property type="evidence" value="ECO:0007669"/>
    <property type="project" value="TreeGrafter"/>
</dbReference>
<keyword evidence="4 5" id="KW-0472">Membrane</keyword>
<dbReference type="PANTHER" id="PTHR10877:SF194">
    <property type="entry name" value="LOCATION OF VULVA DEFECTIVE 1"/>
    <property type="match status" value="1"/>
</dbReference>